<accession>A0A6J8EJR8</accession>
<dbReference type="EMBL" id="CACVKT020009162">
    <property type="protein sequence ID" value="CAC5420658.1"/>
    <property type="molecule type" value="Genomic_DNA"/>
</dbReference>
<evidence type="ECO:0000313" key="3">
    <source>
        <dbReference type="Proteomes" id="UP000507470"/>
    </source>
</evidence>
<evidence type="ECO:0000256" key="1">
    <source>
        <dbReference type="SAM" id="MobiDB-lite"/>
    </source>
</evidence>
<proteinExistence type="predicted"/>
<keyword evidence="3" id="KW-1185">Reference proteome</keyword>
<feature type="region of interest" description="Disordered" evidence="1">
    <location>
        <begin position="1"/>
        <end position="21"/>
    </location>
</feature>
<dbReference type="Proteomes" id="UP000507470">
    <property type="component" value="Unassembled WGS sequence"/>
</dbReference>
<gene>
    <name evidence="2" type="ORF">MCOR_52865</name>
</gene>
<sequence length="193" mass="21745">MPTCKPYLQRPSQPQNSLPPHVLNIPPPNYPYIQPTVNIPKNKHLIQQNLQGSSLQYRQENTIPNNIRVQPKTDRNQAPTHMLSPKISVTTTPTTEIIISDPDKLDQTPYGNFGQETKLTIIQPTQVPQTESRDEPSTLCLEQSNNDLSEEEAYEEEKQTPEEATRLEACIQGNLTDTSNCFLGLCQKTPTIP</sequence>
<reference evidence="2 3" key="1">
    <citation type="submission" date="2020-06" db="EMBL/GenBank/DDBJ databases">
        <authorList>
            <person name="Li R."/>
            <person name="Bekaert M."/>
        </authorList>
    </citation>
    <scope>NUCLEOTIDE SEQUENCE [LARGE SCALE GENOMIC DNA]</scope>
    <source>
        <strain evidence="3">wild</strain>
    </source>
</reference>
<dbReference type="AlphaFoldDB" id="A0A6J8EJR8"/>
<name>A0A6J8EJR8_MYTCO</name>
<organism evidence="2 3">
    <name type="scientific">Mytilus coruscus</name>
    <name type="common">Sea mussel</name>
    <dbReference type="NCBI Taxonomy" id="42192"/>
    <lineage>
        <taxon>Eukaryota</taxon>
        <taxon>Metazoa</taxon>
        <taxon>Spiralia</taxon>
        <taxon>Lophotrochozoa</taxon>
        <taxon>Mollusca</taxon>
        <taxon>Bivalvia</taxon>
        <taxon>Autobranchia</taxon>
        <taxon>Pteriomorphia</taxon>
        <taxon>Mytilida</taxon>
        <taxon>Mytiloidea</taxon>
        <taxon>Mytilidae</taxon>
        <taxon>Mytilinae</taxon>
        <taxon>Mytilus</taxon>
    </lineage>
</organism>
<evidence type="ECO:0000313" key="2">
    <source>
        <dbReference type="EMBL" id="CAC5420658.1"/>
    </source>
</evidence>
<protein>
    <submittedName>
        <fullName evidence="2">Uncharacterized protein</fullName>
    </submittedName>
</protein>